<dbReference type="AlphaFoldDB" id="A0AAU9LK56"/>
<dbReference type="EMBL" id="CAKMRJ010000001">
    <property type="protein sequence ID" value="CAH1412818.1"/>
    <property type="molecule type" value="Genomic_DNA"/>
</dbReference>
<evidence type="ECO:0000313" key="2">
    <source>
        <dbReference type="Proteomes" id="UP001157418"/>
    </source>
</evidence>
<name>A0AAU9LK56_9ASTR</name>
<evidence type="ECO:0000313" key="1">
    <source>
        <dbReference type="EMBL" id="CAH1412818.1"/>
    </source>
</evidence>
<accession>A0AAU9LK56</accession>
<sequence length="119" mass="13619">MKRRKSLFLLCANEKKQLAEAQEKATTAASASPRWQELWIGISRPPSLAWLFVLHQVGQYLSADFHRIFTGVTQQLSRFLDRCRPGVRVAVLGPVISQVLHNNFMSILSRWNLQDLILC</sequence>
<keyword evidence="2" id="KW-1185">Reference proteome</keyword>
<dbReference type="Proteomes" id="UP001157418">
    <property type="component" value="Unassembled WGS sequence"/>
</dbReference>
<reference evidence="1 2" key="1">
    <citation type="submission" date="2022-01" db="EMBL/GenBank/DDBJ databases">
        <authorList>
            <person name="Xiong W."/>
            <person name="Schranz E."/>
        </authorList>
    </citation>
    <scope>NUCLEOTIDE SEQUENCE [LARGE SCALE GENOMIC DNA]</scope>
</reference>
<protein>
    <submittedName>
        <fullName evidence="1">Uncharacterized protein</fullName>
    </submittedName>
</protein>
<gene>
    <name evidence="1" type="ORF">LVIROSA_LOCUS808</name>
</gene>
<comment type="caution">
    <text evidence="1">The sequence shown here is derived from an EMBL/GenBank/DDBJ whole genome shotgun (WGS) entry which is preliminary data.</text>
</comment>
<organism evidence="1 2">
    <name type="scientific">Lactuca virosa</name>
    <dbReference type="NCBI Taxonomy" id="75947"/>
    <lineage>
        <taxon>Eukaryota</taxon>
        <taxon>Viridiplantae</taxon>
        <taxon>Streptophyta</taxon>
        <taxon>Embryophyta</taxon>
        <taxon>Tracheophyta</taxon>
        <taxon>Spermatophyta</taxon>
        <taxon>Magnoliopsida</taxon>
        <taxon>eudicotyledons</taxon>
        <taxon>Gunneridae</taxon>
        <taxon>Pentapetalae</taxon>
        <taxon>asterids</taxon>
        <taxon>campanulids</taxon>
        <taxon>Asterales</taxon>
        <taxon>Asteraceae</taxon>
        <taxon>Cichorioideae</taxon>
        <taxon>Cichorieae</taxon>
        <taxon>Lactucinae</taxon>
        <taxon>Lactuca</taxon>
    </lineage>
</organism>
<proteinExistence type="predicted"/>